<dbReference type="STRING" id="59843.A3958_17825"/>
<dbReference type="RefSeq" id="WP_063478985.1">
    <property type="nucleotide sequence ID" value="NZ_CP147845.1"/>
</dbReference>
<dbReference type="AlphaFoldDB" id="A0A163L2J9"/>
<gene>
    <name evidence="1" type="ORF">AWU65_18395</name>
</gene>
<proteinExistence type="predicted"/>
<organism evidence="1 2">
    <name type="scientific">Paenibacillus glucanolyticus</name>
    <dbReference type="NCBI Taxonomy" id="59843"/>
    <lineage>
        <taxon>Bacteria</taxon>
        <taxon>Bacillati</taxon>
        <taxon>Bacillota</taxon>
        <taxon>Bacilli</taxon>
        <taxon>Bacillales</taxon>
        <taxon>Paenibacillaceae</taxon>
        <taxon>Paenibacillus</taxon>
    </lineage>
</organism>
<dbReference type="EMBL" id="LWMH01000001">
    <property type="protein sequence ID" value="KZS47755.1"/>
    <property type="molecule type" value="Genomic_DNA"/>
</dbReference>
<evidence type="ECO:0000313" key="1">
    <source>
        <dbReference type="EMBL" id="KZS47755.1"/>
    </source>
</evidence>
<dbReference type="GeneID" id="97556789"/>
<keyword evidence="2" id="KW-1185">Reference proteome</keyword>
<comment type="caution">
    <text evidence="1">The sequence shown here is derived from an EMBL/GenBank/DDBJ whole genome shotgun (WGS) entry which is preliminary data.</text>
</comment>
<protein>
    <submittedName>
        <fullName evidence="1">Uncharacterized protein</fullName>
    </submittedName>
</protein>
<dbReference type="OrthoDB" id="2651199at2"/>
<name>A0A163L2J9_9BACL</name>
<dbReference type="Proteomes" id="UP000076796">
    <property type="component" value="Unassembled WGS sequence"/>
</dbReference>
<sequence>MEFSSRIKLTGKQFFVLTGIVGARAVIGLEDPFRGTLAEEMPAEVARIEQELLEEGLIVTDTVDNEPVLAQELLEYIEVCSRTLLTIHMRVTGSEGEPKECFIYYSSALVVKSEIESGPSGERIYVLEELGTPSEAWLKIIGYLQLEDRKNRSTGPLALPKGWFQQWMNAEQGEQEPQRHLLAQGYPESVVTALADSVSSPERYASFTVYYCPDLNCRIQGIELLRGKDSNWLIRPEGDQDQIRGAQVTEIIHELGAVIERIK</sequence>
<reference evidence="1" key="1">
    <citation type="journal article" date="2016" name="Genome Announc.">
        <title>Draft genomes of two strains of Paenibacillus glucanolyticus with capability to degrade lignocellulose.</title>
        <authorList>
            <person name="Mathews S.L."/>
            <person name="Pawlak J."/>
            <person name="Grunden A.M."/>
        </authorList>
    </citation>
    <scope>NUCLEOTIDE SEQUENCE [LARGE SCALE GENOMIC DNA]</scope>
    <source>
        <strain evidence="1">SLM1</strain>
    </source>
</reference>
<evidence type="ECO:0000313" key="2">
    <source>
        <dbReference type="Proteomes" id="UP000076796"/>
    </source>
</evidence>
<accession>A0A163L2J9</accession>